<evidence type="ECO:0000313" key="2">
    <source>
        <dbReference type="Proteomes" id="UP001229355"/>
    </source>
</evidence>
<gene>
    <name evidence="1" type="ORF">PZN02_003551</name>
</gene>
<accession>A0ABY8D8G6</accession>
<dbReference type="EMBL" id="CP120373">
    <property type="protein sequence ID" value="WEX87184.1"/>
    <property type="molecule type" value="Genomic_DNA"/>
</dbReference>
<dbReference type="Proteomes" id="UP001229355">
    <property type="component" value="Chromosome 1"/>
</dbReference>
<proteinExistence type="predicted"/>
<sequence>MAIALSHTRPRSLIRPWRFILRPGVAPRFFGGSPLSFENRFHHAVNLATQFGRRRHEAVAQGILIDPPFSLEQRPLADTFKRLQVGGFH</sequence>
<name>A0ABY8D8G6_9HYPH</name>
<evidence type="ECO:0000313" key="1">
    <source>
        <dbReference type="EMBL" id="WEX87184.1"/>
    </source>
</evidence>
<keyword evidence="2" id="KW-1185">Reference proteome</keyword>
<reference evidence="1 2" key="1">
    <citation type="submission" date="2023-03" db="EMBL/GenBank/DDBJ databases">
        <authorList>
            <person name="Kaur S."/>
            <person name="Espinosa-Saiz D."/>
            <person name="Velazquez E."/>
            <person name="Menendez E."/>
            <person name="diCenzo G.C."/>
        </authorList>
    </citation>
    <scope>NUCLEOTIDE SEQUENCE [LARGE SCALE GENOMIC DNA]</scope>
    <source>
        <strain evidence="1 2">LMG 24692</strain>
    </source>
</reference>
<organism evidence="1 2">
    <name type="scientific">Sinorhizobium garamanticum</name>
    <dbReference type="NCBI Taxonomy" id="680247"/>
    <lineage>
        <taxon>Bacteria</taxon>
        <taxon>Pseudomonadati</taxon>
        <taxon>Pseudomonadota</taxon>
        <taxon>Alphaproteobacteria</taxon>
        <taxon>Hyphomicrobiales</taxon>
        <taxon>Rhizobiaceae</taxon>
        <taxon>Sinorhizobium/Ensifer group</taxon>
        <taxon>Sinorhizobium</taxon>
    </lineage>
</organism>
<dbReference type="RefSeq" id="WP_280659242.1">
    <property type="nucleotide sequence ID" value="NZ_CP120373.1"/>
</dbReference>
<protein>
    <submittedName>
        <fullName evidence="1">Uncharacterized protein</fullName>
    </submittedName>
</protein>